<accession>A0A315WBY4</accession>
<dbReference type="AlphaFoldDB" id="A0A315WBY4"/>
<evidence type="ECO:0000256" key="3">
    <source>
        <dbReference type="ARBA" id="ARBA00022525"/>
    </source>
</evidence>
<reference evidence="10 11" key="1">
    <citation type="journal article" date="2018" name="G3 (Bethesda)">
        <title>A High-Quality Reference Genome for the Invasive Mosquitofish Gambusia affinis Using a Chicago Library.</title>
        <authorList>
            <person name="Hoffberg S.L."/>
            <person name="Troendle N.J."/>
            <person name="Glenn T.C."/>
            <person name="Mahmud O."/>
            <person name="Louha S."/>
            <person name="Chalopin D."/>
            <person name="Bennetzen J.L."/>
            <person name="Mauricio R."/>
        </authorList>
    </citation>
    <scope>NUCLEOTIDE SEQUENCE [LARGE SCALE GENOMIC DNA]</scope>
    <source>
        <strain evidence="10">NE01/NJP1002.9</strain>
        <tissue evidence="10">Muscle</tissue>
    </source>
</reference>
<organism evidence="10 11">
    <name type="scientific">Gambusia affinis</name>
    <name type="common">Western mosquitofish</name>
    <name type="synonym">Heterandria affinis</name>
    <dbReference type="NCBI Taxonomy" id="33528"/>
    <lineage>
        <taxon>Eukaryota</taxon>
        <taxon>Metazoa</taxon>
        <taxon>Chordata</taxon>
        <taxon>Craniata</taxon>
        <taxon>Vertebrata</taxon>
        <taxon>Euteleostomi</taxon>
        <taxon>Actinopterygii</taxon>
        <taxon>Neopterygii</taxon>
        <taxon>Teleostei</taxon>
        <taxon>Neoteleostei</taxon>
        <taxon>Acanthomorphata</taxon>
        <taxon>Ovalentaria</taxon>
        <taxon>Atherinomorphae</taxon>
        <taxon>Cyprinodontiformes</taxon>
        <taxon>Poeciliidae</taxon>
        <taxon>Poeciliinae</taxon>
        <taxon>Gambusia</taxon>
    </lineage>
</organism>
<evidence type="ECO:0000256" key="7">
    <source>
        <dbReference type="RuleBase" id="RU004362"/>
    </source>
</evidence>
<dbReference type="STRING" id="33528.ENSGAFP00000000184"/>
<evidence type="ECO:0000313" key="11">
    <source>
        <dbReference type="Proteomes" id="UP000250572"/>
    </source>
</evidence>
<dbReference type="PANTHER" id="PTHR10786:SF0">
    <property type="entry name" value="CHOLECYSTOKININ"/>
    <property type="match status" value="1"/>
</dbReference>
<evidence type="ECO:0000313" key="10">
    <source>
        <dbReference type="EMBL" id="PWA33555.1"/>
    </source>
</evidence>
<feature type="signal peptide" evidence="8">
    <location>
        <begin position="1"/>
        <end position="19"/>
    </location>
</feature>
<feature type="chain" id="PRO_5016318821" description="Gastrin/cholecystokinin peptide hormone domain-containing protein" evidence="8">
    <location>
        <begin position="20"/>
        <end position="250"/>
    </location>
</feature>
<dbReference type="PROSITE" id="PS00259">
    <property type="entry name" value="GASTRIN"/>
    <property type="match status" value="1"/>
</dbReference>
<keyword evidence="8" id="KW-0732">Signal</keyword>
<evidence type="ECO:0000256" key="1">
    <source>
        <dbReference type="ARBA" id="ARBA00004613"/>
    </source>
</evidence>
<name>A0A315WBY4_GAMAF</name>
<dbReference type="GO" id="GO:0005615">
    <property type="term" value="C:extracellular space"/>
    <property type="evidence" value="ECO:0007669"/>
    <property type="project" value="TreeGrafter"/>
</dbReference>
<feature type="domain" description="Gastrin/cholecystokinin peptide hormone" evidence="9">
    <location>
        <begin position="150"/>
        <end position="249"/>
    </location>
</feature>
<comment type="subcellular location">
    <subcellularLocation>
        <location evidence="1 7">Secreted</location>
    </subcellularLocation>
</comment>
<dbReference type="GO" id="GO:0030424">
    <property type="term" value="C:axon"/>
    <property type="evidence" value="ECO:0007669"/>
    <property type="project" value="TreeGrafter"/>
</dbReference>
<evidence type="ECO:0000256" key="2">
    <source>
        <dbReference type="ARBA" id="ARBA00006273"/>
    </source>
</evidence>
<dbReference type="GO" id="GO:0005184">
    <property type="term" value="F:neuropeptide hormone activity"/>
    <property type="evidence" value="ECO:0007669"/>
    <property type="project" value="InterPro"/>
</dbReference>
<dbReference type="PANTHER" id="PTHR10786">
    <property type="entry name" value="CHOLECYSTOKININ"/>
    <property type="match status" value="1"/>
</dbReference>
<dbReference type="EMBL" id="NHOQ01000034">
    <property type="protein sequence ID" value="PWA33555.1"/>
    <property type="molecule type" value="Genomic_DNA"/>
</dbReference>
<dbReference type="InterPro" id="IPR001651">
    <property type="entry name" value="Gastrin/CCK"/>
</dbReference>
<keyword evidence="11" id="KW-1185">Reference proteome</keyword>
<dbReference type="InterPro" id="IPR015499">
    <property type="entry name" value="CCK-like"/>
</dbReference>
<sequence>MHRHAALLIGTAPAMSALSFPPSVIGKQDWVKNTAYITVALVMRILGSPRFCFAQEEQVLIEWRLARGCAIPGEALPHLPPLTARGTAITPQRVCLLNEYRCQRVLRISVSLLSAQHKWHSGVTEIQLKITSSDCAFPDSVPPITRLSNRSQRSMSDDSLCSVRTRQVRSAPAPPSDRFAHYSQLRENAAAPNSLSQLLDRLIPRKGSALQIRSSLSSRALAPSHRIEDRDYLGWMDFGRRSADEYEYSP</sequence>
<evidence type="ECO:0000256" key="4">
    <source>
        <dbReference type="ARBA" id="ARBA00022641"/>
    </source>
</evidence>
<comment type="similarity">
    <text evidence="2 7">Belongs to the gastrin/cholecystokinin family.</text>
</comment>
<evidence type="ECO:0000256" key="8">
    <source>
        <dbReference type="SAM" id="SignalP"/>
    </source>
</evidence>
<dbReference type="Proteomes" id="UP000250572">
    <property type="component" value="Unassembled WGS sequence"/>
</dbReference>
<evidence type="ECO:0000256" key="5">
    <source>
        <dbReference type="ARBA" id="ARBA00022685"/>
    </source>
</evidence>
<evidence type="ECO:0000259" key="9">
    <source>
        <dbReference type="Pfam" id="PF00918"/>
    </source>
</evidence>
<dbReference type="Pfam" id="PF00918">
    <property type="entry name" value="Gastrin"/>
    <property type="match status" value="1"/>
</dbReference>
<protein>
    <recommendedName>
        <fullName evidence="9">Gastrin/cholecystokinin peptide hormone domain-containing protein</fullName>
    </recommendedName>
</protein>
<proteinExistence type="inferred from homology"/>
<comment type="caution">
    <text evidence="10">The sequence shown here is derived from an EMBL/GenBank/DDBJ whole genome shotgun (WGS) entry which is preliminary data.</text>
</comment>
<evidence type="ECO:0000256" key="6">
    <source>
        <dbReference type="ARBA" id="ARBA00022815"/>
    </source>
</evidence>
<gene>
    <name evidence="10" type="ORF">CCH79_00007433</name>
</gene>
<keyword evidence="5" id="KW-0165">Cleavage on pair of basic residues</keyword>
<keyword evidence="6" id="KW-0027">Amidation</keyword>
<keyword evidence="4" id="KW-0765">Sulfation</keyword>
<dbReference type="GO" id="GO:0007586">
    <property type="term" value="P:digestion"/>
    <property type="evidence" value="ECO:0007669"/>
    <property type="project" value="InterPro"/>
</dbReference>
<dbReference type="InterPro" id="IPR013152">
    <property type="entry name" value="Gastrin/cholecystokinin_CS"/>
</dbReference>
<keyword evidence="3" id="KW-0964">Secreted</keyword>